<feature type="region of interest" description="Disordered" evidence="1">
    <location>
        <begin position="209"/>
        <end position="246"/>
    </location>
</feature>
<comment type="caution">
    <text evidence="3">The sequence shown here is derived from an EMBL/GenBank/DDBJ whole genome shotgun (WGS) entry which is preliminary data.</text>
</comment>
<sequence length="246" mass="26999">MISDVDEALKKLITREAVDQGDVEVVFDAPTKDWAARRSGPTIDVYLYDIREDMRRRQRGMINEYRDNIVVSRHLPPRHFKLSYLVAAWTQRPEDEHRLLAALLRCFLRYEALPEDVLGGSLQQLGLPVPLTVALPPPEDRSFADVWTALGGELKPSLDVVVTAPIDSGRSFEAGPPVKWAPTLTVQRIDGNAPPETRPRGLTEIALAASGTDQAAGGTGKSAAVGGTEPSIRMRKRRPKSGGTTQ</sequence>
<dbReference type="OrthoDB" id="5514409at2"/>
<evidence type="ECO:0000313" key="4">
    <source>
        <dbReference type="Proteomes" id="UP000093898"/>
    </source>
</evidence>
<dbReference type="InterPro" id="IPR025351">
    <property type="entry name" value="Pvc16_N"/>
</dbReference>
<evidence type="ECO:0000256" key="1">
    <source>
        <dbReference type="SAM" id="MobiDB-lite"/>
    </source>
</evidence>
<dbReference type="Proteomes" id="UP000093898">
    <property type="component" value="Unassembled WGS sequence"/>
</dbReference>
<reference evidence="3 4" key="1">
    <citation type="submission" date="2016-06" db="EMBL/GenBank/DDBJ databases">
        <authorList>
            <person name="Kjaerup R.B."/>
            <person name="Dalgaard T.S."/>
            <person name="Juul-Madsen H.R."/>
        </authorList>
    </citation>
    <scope>NUCLEOTIDE SEQUENCE [LARGE SCALE GENOMIC DNA]</scope>
    <source>
        <strain evidence="3 4">1127319.6</strain>
    </source>
</reference>
<organism evidence="3 4">
    <name type="scientific">Mycolicibacterium mucogenicum</name>
    <name type="common">Mycobacterium mucogenicum</name>
    <dbReference type="NCBI Taxonomy" id="56689"/>
    <lineage>
        <taxon>Bacteria</taxon>
        <taxon>Bacillati</taxon>
        <taxon>Actinomycetota</taxon>
        <taxon>Actinomycetes</taxon>
        <taxon>Mycobacteriales</taxon>
        <taxon>Mycobacteriaceae</taxon>
        <taxon>Mycolicibacterium</taxon>
    </lineage>
</organism>
<dbReference type="Pfam" id="PF14065">
    <property type="entry name" value="Pvc16_N"/>
    <property type="match status" value="1"/>
</dbReference>
<proteinExistence type="predicted"/>
<name>A0A1A3GX38_MYCMU</name>
<evidence type="ECO:0000313" key="3">
    <source>
        <dbReference type="EMBL" id="OBJ40607.1"/>
    </source>
</evidence>
<gene>
    <name evidence="3" type="ORF">A5630_24765</name>
</gene>
<dbReference type="AlphaFoldDB" id="A0A1A3GX38"/>
<accession>A0A1A3GX38</accession>
<evidence type="ECO:0000259" key="2">
    <source>
        <dbReference type="Pfam" id="PF14065"/>
    </source>
</evidence>
<protein>
    <recommendedName>
        <fullName evidence="2">Pvc16 N-terminal domain-containing protein</fullName>
    </recommendedName>
</protein>
<feature type="domain" description="Pvc16 N-terminal" evidence="2">
    <location>
        <begin position="4"/>
        <end position="178"/>
    </location>
</feature>
<dbReference type="EMBL" id="LZLC01000153">
    <property type="protein sequence ID" value="OBJ40607.1"/>
    <property type="molecule type" value="Genomic_DNA"/>
</dbReference>